<dbReference type="Gene3D" id="3.40.50.2000">
    <property type="entry name" value="Glycogen Phosphorylase B"/>
    <property type="match status" value="2"/>
</dbReference>
<dbReference type="EMBL" id="QRDQ01000012">
    <property type="protein sequence ID" value="RED19559.1"/>
    <property type="molecule type" value="Genomic_DNA"/>
</dbReference>
<dbReference type="Pfam" id="PF00534">
    <property type="entry name" value="Glycos_transf_1"/>
    <property type="match status" value="1"/>
</dbReference>
<dbReference type="PANTHER" id="PTHR12526:SF630">
    <property type="entry name" value="GLYCOSYLTRANSFERASE"/>
    <property type="match status" value="1"/>
</dbReference>
<keyword evidence="3" id="KW-0808">Transferase</keyword>
<evidence type="ECO:0000259" key="2">
    <source>
        <dbReference type="Pfam" id="PF13439"/>
    </source>
</evidence>
<dbReference type="SUPFAM" id="SSF53756">
    <property type="entry name" value="UDP-Glycosyltransferase/glycogen phosphorylase"/>
    <property type="match status" value="1"/>
</dbReference>
<dbReference type="InterPro" id="IPR028098">
    <property type="entry name" value="Glyco_trans_4-like_N"/>
</dbReference>
<protein>
    <submittedName>
        <fullName evidence="3">Glycosyltransferase involved in cell wall biosynthesis</fullName>
    </submittedName>
</protein>
<comment type="caution">
    <text evidence="3">The sequence shown here is derived from an EMBL/GenBank/DDBJ whole genome shotgun (WGS) entry which is preliminary data.</text>
</comment>
<gene>
    <name evidence="3" type="ORF">BD847_3846</name>
</gene>
<feature type="domain" description="Glycosyl transferase family 1" evidence="1">
    <location>
        <begin position="174"/>
        <end position="334"/>
    </location>
</feature>
<evidence type="ECO:0000313" key="4">
    <source>
        <dbReference type="Proteomes" id="UP000257004"/>
    </source>
</evidence>
<accession>A0A3D9FK52</accession>
<organism evidence="3 4">
    <name type="scientific">Flavobacterium cutihirudinis</name>
    <dbReference type="NCBI Taxonomy" id="1265740"/>
    <lineage>
        <taxon>Bacteria</taxon>
        <taxon>Pseudomonadati</taxon>
        <taxon>Bacteroidota</taxon>
        <taxon>Flavobacteriia</taxon>
        <taxon>Flavobacteriales</taxon>
        <taxon>Flavobacteriaceae</taxon>
        <taxon>Flavobacterium</taxon>
    </lineage>
</organism>
<keyword evidence="4" id="KW-1185">Reference proteome</keyword>
<proteinExistence type="predicted"/>
<feature type="domain" description="Glycosyltransferase subfamily 4-like N-terminal" evidence="2">
    <location>
        <begin position="13"/>
        <end position="148"/>
    </location>
</feature>
<dbReference type="AlphaFoldDB" id="A0A3D9FK52"/>
<dbReference type="PANTHER" id="PTHR12526">
    <property type="entry name" value="GLYCOSYLTRANSFERASE"/>
    <property type="match status" value="1"/>
</dbReference>
<dbReference type="OrthoDB" id="823685at2"/>
<dbReference type="Pfam" id="PF13439">
    <property type="entry name" value="Glyco_transf_4"/>
    <property type="match status" value="1"/>
</dbReference>
<dbReference type="CDD" id="cd03811">
    <property type="entry name" value="GT4_GT28_WabH-like"/>
    <property type="match status" value="1"/>
</dbReference>
<reference evidence="3 4" key="1">
    <citation type="submission" date="2018-07" db="EMBL/GenBank/DDBJ databases">
        <title>Genomic Encyclopedia of Archaeal and Bacterial Type Strains, Phase II (KMG-II): from individual species to whole genera.</title>
        <authorList>
            <person name="Goeker M."/>
        </authorList>
    </citation>
    <scope>NUCLEOTIDE SEQUENCE [LARGE SCALE GENOMIC DNA]</scope>
    <source>
        <strain evidence="3 4">DSM 25795</strain>
    </source>
</reference>
<dbReference type="GO" id="GO:0016757">
    <property type="term" value="F:glycosyltransferase activity"/>
    <property type="evidence" value="ECO:0007669"/>
    <property type="project" value="InterPro"/>
</dbReference>
<evidence type="ECO:0000259" key="1">
    <source>
        <dbReference type="Pfam" id="PF00534"/>
    </source>
</evidence>
<dbReference type="Proteomes" id="UP000257004">
    <property type="component" value="Unassembled WGS sequence"/>
</dbReference>
<dbReference type="InterPro" id="IPR001296">
    <property type="entry name" value="Glyco_trans_1"/>
</dbReference>
<name>A0A3D9FK52_9FLAO</name>
<sequence length="361" mass="41530">MRILQLIDSLEAGGAERMAISYANALVEKIEFSGLVATRKEGQLIDQVNENVFYLFLNKKRAIDFTAIYRLRRYLKENKVAIIHAHGSSFFTAILVKLTLPKIKVIWHDHYGLRSNQSRSQNKILNFCSLFFTSIFTVNLQLQKWSEKNLFCKKVIFVPNFTLQNGSPQKITILKGEKGKRIVFLANLKKPKNHIIILKAFYDLKLKDLGWSLHLIGKDYNDNYSQCLKDFIESNSLENHIHLCGNRNDIEYILFQCSIGVLASTAEGFPVTLLEYALANLAVVSTNVGYCSEIIEEEVNGLLFDPSDESELKRKLTRIVNDQLLRDTLSSNFKETVIKKYSKETVIKQLMIEYRNCKNEK</sequence>
<evidence type="ECO:0000313" key="3">
    <source>
        <dbReference type="EMBL" id="RED19559.1"/>
    </source>
</evidence>